<evidence type="ECO:0000256" key="2">
    <source>
        <dbReference type="SAM" id="Phobius"/>
    </source>
</evidence>
<feature type="region of interest" description="Disordered" evidence="1">
    <location>
        <begin position="227"/>
        <end position="342"/>
    </location>
</feature>
<comment type="caution">
    <text evidence="3">The sequence shown here is derived from an EMBL/GenBank/DDBJ whole genome shotgun (WGS) entry which is preliminary data.</text>
</comment>
<feature type="transmembrane region" description="Helical" evidence="2">
    <location>
        <begin position="187"/>
        <end position="208"/>
    </location>
</feature>
<dbReference type="EMBL" id="PGTZ01000007">
    <property type="protein sequence ID" value="PJI93649.1"/>
    <property type="molecule type" value="Genomic_DNA"/>
</dbReference>
<feature type="compositionally biased region" description="Low complexity" evidence="1">
    <location>
        <begin position="268"/>
        <end position="306"/>
    </location>
</feature>
<keyword evidence="2" id="KW-1133">Transmembrane helix</keyword>
<gene>
    <name evidence="3" type="ORF">CLV34_1123</name>
</gene>
<feature type="region of interest" description="Disordered" evidence="1">
    <location>
        <begin position="1"/>
        <end position="43"/>
    </location>
</feature>
<proteinExistence type="predicted"/>
<feature type="compositionally biased region" description="Low complexity" evidence="1">
    <location>
        <begin position="154"/>
        <end position="166"/>
    </location>
</feature>
<dbReference type="Proteomes" id="UP000231586">
    <property type="component" value="Unassembled WGS sequence"/>
</dbReference>
<accession>A0A2M8WRU9</accession>
<feature type="compositionally biased region" description="Polar residues" evidence="1">
    <location>
        <begin position="244"/>
        <end position="256"/>
    </location>
</feature>
<sequence length="342" mass="33941">MTTPSPAPRTRDARDATRPLPTAPNAVGAPAVAPAAADPHAADDVAQRIEDKAPRPSMVQLTGSALAAITSTVCLSYFGVAGTVIGAAVASIITVLGNFVYQRSMLRAQHKVAAALRTGARLGAGTPAPSRVADSSAVLTAVLGPDGAERARAAADGTGTEAADAGSGTDPLDPQDLARRPHWRRRLVVMSVGLFVALLTVITGFELVTGKPLTDFLHGTDGSGTSISHVSNRGDGASVPGPADTSTPTQAPTSGSDPEPTSDPTNVPTEEPTSEPTQQPTSDPTSSPTDPATTDPDPAPSTTPTGAAGGSGAAGESESGESDGGTDASGTSVPQSTATTAS</sequence>
<name>A0A2M8WRU9_9MICO</name>
<evidence type="ECO:0000313" key="3">
    <source>
        <dbReference type="EMBL" id="PJI93649.1"/>
    </source>
</evidence>
<reference evidence="3 4" key="1">
    <citation type="submission" date="2017-11" db="EMBL/GenBank/DDBJ databases">
        <title>Genomic Encyclopedia of Archaeal and Bacterial Type Strains, Phase II (KMG-II): From Individual Species to Whole Genera.</title>
        <authorList>
            <person name="Goeker M."/>
        </authorList>
    </citation>
    <scope>NUCLEOTIDE SEQUENCE [LARGE SCALE GENOMIC DNA]</scope>
    <source>
        <strain evidence="3 4">DSM 22413</strain>
    </source>
</reference>
<feature type="compositionally biased region" description="Low complexity" evidence="1">
    <location>
        <begin position="23"/>
        <end position="39"/>
    </location>
</feature>
<keyword evidence="2" id="KW-0472">Membrane</keyword>
<dbReference type="AlphaFoldDB" id="A0A2M8WRU9"/>
<evidence type="ECO:0000313" key="4">
    <source>
        <dbReference type="Proteomes" id="UP000231586"/>
    </source>
</evidence>
<protein>
    <submittedName>
        <fullName evidence="3">Uncharacterized protein</fullName>
    </submittedName>
</protein>
<dbReference type="OrthoDB" id="10021260at2"/>
<feature type="transmembrane region" description="Helical" evidence="2">
    <location>
        <begin position="84"/>
        <end position="101"/>
    </location>
</feature>
<feature type="compositionally biased region" description="Polar residues" evidence="1">
    <location>
        <begin position="333"/>
        <end position="342"/>
    </location>
</feature>
<feature type="region of interest" description="Disordered" evidence="1">
    <location>
        <begin position="150"/>
        <end position="177"/>
    </location>
</feature>
<organism evidence="3 4">
    <name type="scientific">Luteimicrobium subarcticum</name>
    <dbReference type="NCBI Taxonomy" id="620910"/>
    <lineage>
        <taxon>Bacteria</taxon>
        <taxon>Bacillati</taxon>
        <taxon>Actinomycetota</taxon>
        <taxon>Actinomycetes</taxon>
        <taxon>Micrococcales</taxon>
        <taxon>Luteimicrobium</taxon>
    </lineage>
</organism>
<dbReference type="RefSeq" id="WP_100349307.1">
    <property type="nucleotide sequence ID" value="NZ_PGTZ01000007.1"/>
</dbReference>
<keyword evidence="4" id="KW-1185">Reference proteome</keyword>
<keyword evidence="2" id="KW-0812">Transmembrane</keyword>
<evidence type="ECO:0000256" key="1">
    <source>
        <dbReference type="SAM" id="MobiDB-lite"/>
    </source>
</evidence>